<dbReference type="Gene3D" id="2.40.128.270">
    <property type="match status" value="1"/>
</dbReference>
<dbReference type="InterPro" id="IPR025485">
    <property type="entry name" value="DUF4377"/>
</dbReference>
<keyword evidence="4" id="KW-1185">Reference proteome</keyword>
<dbReference type="KEGG" id="asl:Aeqsu_2767"/>
<accession>I3YYZ9</accession>
<evidence type="ECO:0000313" key="4">
    <source>
        <dbReference type="Proteomes" id="UP000006049"/>
    </source>
</evidence>
<dbReference type="EMBL" id="CP003280">
    <property type="protein sequence ID" value="AFL82217.1"/>
    <property type="molecule type" value="Genomic_DNA"/>
</dbReference>
<dbReference type="PANTHER" id="PTHR35535:SF1">
    <property type="entry name" value="HEAT SHOCK PROTEIN HSLJ"/>
    <property type="match status" value="1"/>
</dbReference>
<evidence type="ECO:0000259" key="2">
    <source>
        <dbReference type="Pfam" id="PF14302"/>
    </source>
</evidence>
<dbReference type="STRING" id="746697.Aeqsu_2767"/>
<evidence type="ECO:0000313" key="3">
    <source>
        <dbReference type="EMBL" id="AFL82217.1"/>
    </source>
</evidence>
<dbReference type="Pfam" id="PF14302">
    <property type="entry name" value="DUF4377"/>
    <property type="match status" value="1"/>
</dbReference>
<reference evidence="3 4" key="1">
    <citation type="submission" date="2012-06" db="EMBL/GenBank/DDBJ databases">
        <title>The complete genome of Aequorivita sublithincola DSM 14238.</title>
        <authorList>
            <consortium name="US DOE Joint Genome Institute (JGI-PGF)"/>
            <person name="Lucas S."/>
            <person name="Copeland A."/>
            <person name="Lapidus A."/>
            <person name="Goodwin L."/>
            <person name="Pitluck S."/>
            <person name="Peters L."/>
            <person name="Munk A.C.C."/>
            <person name="Kyrpides N."/>
            <person name="Mavromatis K."/>
            <person name="Pagani I."/>
            <person name="Ivanova N."/>
            <person name="Ovchinnikova G."/>
            <person name="Zeytun A."/>
            <person name="Detter J.C."/>
            <person name="Han C."/>
            <person name="Land M."/>
            <person name="Hauser L."/>
            <person name="Markowitz V."/>
            <person name="Cheng J.-F."/>
            <person name="Hugenholtz P."/>
            <person name="Woyke T."/>
            <person name="Wu D."/>
            <person name="Tindall B."/>
            <person name="Faehnrich R."/>
            <person name="Brambilla E."/>
            <person name="Klenk H.-P."/>
            <person name="Eisen J.A."/>
        </authorList>
    </citation>
    <scope>NUCLEOTIDE SEQUENCE [LARGE SCALE GENOMIC DNA]</scope>
    <source>
        <strain evidence="4">DSM 14238 / LMG 21431 / ACAM 643 / 9-3</strain>
    </source>
</reference>
<dbReference type="RefSeq" id="WP_014783466.1">
    <property type="nucleotide sequence ID" value="NC_018013.1"/>
</dbReference>
<dbReference type="HOGENOM" id="CLU_075808_4_0_10"/>
<dbReference type="PANTHER" id="PTHR35535">
    <property type="entry name" value="HEAT SHOCK PROTEIN HSLJ"/>
    <property type="match status" value="1"/>
</dbReference>
<keyword evidence="3" id="KW-0346">Stress response</keyword>
<dbReference type="Proteomes" id="UP000006049">
    <property type="component" value="Chromosome"/>
</dbReference>
<name>I3YYZ9_AEQSU</name>
<dbReference type="InterPro" id="IPR038670">
    <property type="entry name" value="HslJ-like_sf"/>
</dbReference>
<feature type="domain" description="DUF4377" evidence="2">
    <location>
        <begin position="32"/>
        <end position="110"/>
    </location>
</feature>
<sequence length="231" mass="25790">MKFILACFIAAIALNTCENDSTDKTAETILFVNSAKVDCTGVGEMKCLQTQESEMLSPNDWKNFYGNIEGFEYEPGYIYKISVKKEKLDPATVPADASSIKYSLVEVLEKNIDEKMRLNDIWALKAIDGEMIDATELSGMQKQPVLEINIIEMKIFGNDGCNSMFGNLESLDDKNIAFGPMGGTKMACPNMEFSSKYTTALSKTKTYKLDGLQLFFCDDEGNEVLKYQKAE</sequence>
<dbReference type="eggNOG" id="COG3187">
    <property type="taxonomic scope" value="Bacteria"/>
</dbReference>
<dbReference type="OrthoDB" id="880459at2"/>
<dbReference type="InterPro" id="IPR053147">
    <property type="entry name" value="Hsp_HslJ-like"/>
</dbReference>
<gene>
    <name evidence="3" type="ordered locus">Aeqsu_2767</name>
</gene>
<organism evidence="3 4">
    <name type="scientific">Aequorivita sublithincola (strain DSM 14238 / LMG 21431 / ACAM 643 / 9-3)</name>
    <dbReference type="NCBI Taxonomy" id="746697"/>
    <lineage>
        <taxon>Bacteria</taxon>
        <taxon>Pseudomonadati</taxon>
        <taxon>Bacteroidota</taxon>
        <taxon>Flavobacteriia</taxon>
        <taxon>Flavobacteriales</taxon>
        <taxon>Flavobacteriaceae</taxon>
        <taxon>Aequorivita</taxon>
    </lineage>
</organism>
<dbReference type="AlphaFoldDB" id="I3YYZ9"/>
<dbReference type="Pfam" id="PF03724">
    <property type="entry name" value="META"/>
    <property type="match status" value="1"/>
</dbReference>
<dbReference type="InterPro" id="IPR005184">
    <property type="entry name" value="DUF306_Meta_HslJ"/>
</dbReference>
<protein>
    <submittedName>
        <fullName evidence="3">Heat shock protein</fullName>
    </submittedName>
</protein>
<proteinExistence type="predicted"/>
<evidence type="ECO:0000259" key="1">
    <source>
        <dbReference type="Pfam" id="PF03724"/>
    </source>
</evidence>
<feature type="domain" description="DUF306" evidence="1">
    <location>
        <begin position="120"/>
        <end position="227"/>
    </location>
</feature>